<gene>
    <name evidence="3" type="ORF">B0H16DRAFT_1578370</name>
</gene>
<comment type="caution">
    <text evidence="3">The sequence shown here is derived from an EMBL/GenBank/DDBJ whole genome shotgun (WGS) entry which is preliminary data.</text>
</comment>
<organism evidence="3 4">
    <name type="scientific">Mycena metata</name>
    <dbReference type="NCBI Taxonomy" id="1033252"/>
    <lineage>
        <taxon>Eukaryota</taxon>
        <taxon>Fungi</taxon>
        <taxon>Dikarya</taxon>
        <taxon>Basidiomycota</taxon>
        <taxon>Agaricomycotina</taxon>
        <taxon>Agaricomycetes</taxon>
        <taxon>Agaricomycetidae</taxon>
        <taxon>Agaricales</taxon>
        <taxon>Marasmiineae</taxon>
        <taxon>Mycenaceae</taxon>
        <taxon>Mycena</taxon>
    </lineage>
</organism>
<evidence type="ECO:0000256" key="1">
    <source>
        <dbReference type="SAM" id="MobiDB-lite"/>
    </source>
</evidence>
<feature type="region of interest" description="Disordered" evidence="1">
    <location>
        <begin position="18"/>
        <end position="41"/>
    </location>
</feature>
<keyword evidence="4" id="KW-1185">Reference proteome</keyword>
<proteinExistence type="predicted"/>
<name>A0AAD7MWS1_9AGAR</name>
<accession>A0AAD7MWS1</accession>
<protein>
    <recommendedName>
        <fullName evidence="2">DUF6699 domain-containing protein</fullName>
    </recommendedName>
</protein>
<feature type="compositionally biased region" description="Pro residues" evidence="1">
    <location>
        <begin position="31"/>
        <end position="40"/>
    </location>
</feature>
<evidence type="ECO:0000313" key="3">
    <source>
        <dbReference type="EMBL" id="KAJ7734127.1"/>
    </source>
</evidence>
<dbReference type="EMBL" id="JARKIB010000134">
    <property type="protein sequence ID" value="KAJ7734127.1"/>
    <property type="molecule type" value="Genomic_DNA"/>
</dbReference>
<dbReference type="Proteomes" id="UP001215598">
    <property type="component" value="Unassembled WGS sequence"/>
</dbReference>
<sequence>MTKTVHFSSTNITYSPLPWSPSPGASTSSLPPSPTIPTRPLPQESLEETAVVEANRQEASSKALLHHSTPILYSLWSSTPLFRLSPQREYSRIQIHSLLSCVPFTPPNVHYDFSRPLHTINPQLTPLFLNPATYPPLPVLTVICRHIAWPMTVAPSLPTGFVSVLDVFTSVYTSLRLAVRWAEYNALPSAEARRGVDDAYFARCRLVEDKDERGIERLKGVKRVDFLLGRTRFAGLSGPLEAAHVWELNVS</sequence>
<feature type="domain" description="DUF6699" evidence="2">
    <location>
        <begin position="110"/>
        <end position="237"/>
    </location>
</feature>
<evidence type="ECO:0000313" key="4">
    <source>
        <dbReference type="Proteomes" id="UP001215598"/>
    </source>
</evidence>
<dbReference type="InterPro" id="IPR046522">
    <property type="entry name" value="DUF6699"/>
</dbReference>
<dbReference type="Pfam" id="PF20415">
    <property type="entry name" value="DUF6699"/>
    <property type="match status" value="1"/>
</dbReference>
<reference evidence="3" key="1">
    <citation type="submission" date="2023-03" db="EMBL/GenBank/DDBJ databases">
        <title>Massive genome expansion in bonnet fungi (Mycena s.s.) driven by repeated elements and novel gene families across ecological guilds.</title>
        <authorList>
            <consortium name="Lawrence Berkeley National Laboratory"/>
            <person name="Harder C.B."/>
            <person name="Miyauchi S."/>
            <person name="Viragh M."/>
            <person name="Kuo A."/>
            <person name="Thoen E."/>
            <person name="Andreopoulos B."/>
            <person name="Lu D."/>
            <person name="Skrede I."/>
            <person name="Drula E."/>
            <person name="Henrissat B."/>
            <person name="Morin E."/>
            <person name="Kohler A."/>
            <person name="Barry K."/>
            <person name="LaButti K."/>
            <person name="Morin E."/>
            <person name="Salamov A."/>
            <person name="Lipzen A."/>
            <person name="Mereny Z."/>
            <person name="Hegedus B."/>
            <person name="Baldrian P."/>
            <person name="Stursova M."/>
            <person name="Weitz H."/>
            <person name="Taylor A."/>
            <person name="Grigoriev I.V."/>
            <person name="Nagy L.G."/>
            <person name="Martin F."/>
            <person name="Kauserud H."/>
        </authorList>
    </citation>
    <scope>NUCLEOTIDE SEQUENCE</scope>
    <source>
        <strain evidence="3">CBHHK182m</strain>
    </source>
</reference>
<evidence type="ECO:0000259" key="2">
    <source>
        <dbReference type="Pfam" id="PF20415"/>
    </source>
</evidence>
<dbReference type="AlphaFoldDB" id="A0AAD7MWS1"/>